<name>A0A9P3PQ57_LYOSH</name>
<evidence type="ECO:0000313" key="2">
    <source>
        <dbReference type="EMBL" id="GLB40597.1"/>
    </source>
</evidence>
<proteinExistence type="predicted"/>
<accession>A0A9P3PQ57</accession>
<feature type="compositionally biased region" description="Basic and acidic residues" evidence="1">
    <location>
        <begin position="7"/>
        <end position="20"/>
    </location>
</feature>
<dbReference type="AlphaFoldDB" id="A0A9P3PQ57"/>
<comment type="caution">
    <text evidence="2">The sequence shown here is derived from an EMBL/GenBank/DDBJ whole genome shotgun (WGS) entry which is preliminary data.</text>
</comment>
<feature type="region of interest" description="Disordered" evidence="1">
    <location>
        <begin position="1"/>
        <end position="20"/>
    </location>
</feature>
<reference evidence="2" key="1">
    <citation type="submission" date="2022-07" db="EMBL/GenBank/DDBJ databases">
        <title>The genome of Lyophyllum shimeji provides insight into the initial evolution of ectomycorrhizal fungal genome.</title>
        <authorList>
            <person name="Kobayashi Y."/>
            <person name="Shibata T."/>
            <person name="Hirakawa H."/>
            <person name="Shigenobu S."/>
            <person name="Nishiyama T."/>
            <person name="Yamada A."/>
            <person name="Hasebe M."/>
            <person name="Kawaguchi M."/>
        </authorList>
    </citation>
    <scope>NUCLEOTIDE SEQUENCE</scope>
    <source>
        <strain evidence="2">AT787</strain>
    </source>
</reference>
<dbReference type="Proteomes" id="UP001063166">
    <property type="component" value="Unassembled WGS sequence"/>
</dbReference>
<organism evidence="2 3">
    <name type="scientific">Lyophyllum shimeji</name>
    <name type="common">Hon-shimeji</name>
    <name type="synonym">Tricholoma shimeji</name>
    <dbReference type="NCBI Taxonomy" id="47721"/>
    <lineage>
        <taxon>Eukaryota</taxon>
        <taxon>Fungi</taxon>
        <taxon>Dikarya</taxon>
        <taxon>Basidiomycota</taxon>
        <taxon>Agaricomycotina</taxon>
        <taxon>Agaricomycetes</taxon>
        <taxon>Agaricomycetidae</taxon>
        <taxon>Agaricales</taxon>
        <taxon>Tricholomatineae</taxon>
        <taxon>Lyophyllaceae</taxon>
        <taxon>Lyophyllum</taxon>
    </lineage>
</organism>
<keyword evidence="3" id="KW-1185">Reference proteome</keyword>
<evidence type="ECO:0000256" key="1">
    <source>
        <dbReference type="SAM" id="MobiDB-lite"/>
    </source>
</evidence>
<sequence>MVTDPPLMRKDRRHDEESSLEDVKYILSDPGHANRKIRCSSVPNINTTLKYTVLKKNQTKTATRTSGAVEVTGLLPAEPGLTYEQCFTM</sequence>
<dbReference type="EMBL" id="BRPK01000008">
    <property type="protein sequence ID" value="GLB40597.1"/>
    <property type="molecule type" value="Genomic_DNA"/>
</dbReference>
<evidence type="ECO:0000313" key="3">
    <source>
        <dbReference type="Proteomes" id="UP001063166"/>
    </source>
</evidence>
<gene>
    <name evidence="2" type="ORF">LshimejAT787_0804680</name>
</gene>
<protein>
    <submittedName>
        <fullName evidence="2">Uncharacterized protein</fullName>
    </submittedName>
</protein>